<keyword evidence="4 6" id="KW-1133">Transmembrane helix</keyword>
<keyword evidence="8" id="KW-1185">Reference proteome</keyword>
<dbReference type="Pfam" id="PF03788">
    <property type="entry name" value="LrgA"/>
    <property type="match status" value="1"/>
</dbReference>
<evidence type="ECO:0000256" key="2">
    <source>
        <dbReference type="ARBA" id="ARBA00022475"/>
    </source>
</evidence>
<dbReference type="GO" id="GO:0005886">
    <property type="term" value="C:plasma membrane"/>
    <property type="evidence" value="ECO:0007669"/>
    <property type="project" value="UniProtKB-SubCell"/>
</dbReference>
<evidence type="ECO:0000313" key="7">
    <source>
        <dbReference type="EMBL" id="ARU04084.1"/>
    </source>
</evidence>
<dbReference type="OrthoDB" id="194658at2"/>
<gene>
    <name evidence="7" type="ORF">CCO03_04810</name>
</gene>
<feature type="transmembrane region" description="Helical" evidence="6">
    <location>
        <begin position="53"/>
        <end position="71"/>
    </location>
</feature>
<dbReference type="EMBL" id="CP021455">
    <property type="protein sequence ID" value="ARU04084.1"/>
    <property type="molecule type" value="Genomic_DNA"/>
</dbReference>
<keyword evidence="3 6" id="KW-0812">Transmembrane</keyword>
<evidence type="ECO:0000256" key="4">
    <source>
        <dbReference type="ARBA" id="ARBA00022989"/>
    </source>
</evidence>
<keyword evidence="2" id="KW-1003">Cell membrane</keyword>
<feature type="transmembrane region" description="Helical" evidence="6">
    <location>
        <begin position="21"/>
        <end position="41"/>
    </location>
</feature>
<name>A0A1Y0EKB8_9BURK</name>
<feature type="transmembrane region" description="Helical" evidence="6">
    <location>
        <begin position="111"/>
        <end position="136"/>
    </location>
</feature>
<evidence type="ECO:0000256" key="5">
    <source>
        <dbReference type="ARBA" id="ARBA00023136"/>
    </source>
</evidence>
<dbReference type="InterPro" id="IPR005538">
    <property type="entry name" value="LrgA/CidA"/>
</dbReference>
<protein>
    <recommendedName>
        <fullName evidence="9">CidA/LrgA family protein</fullName>
    </recommendedName>
</protein>
<evidence type="ECO:0000256" key="1">
    <source>
        <dbReference type="ARBA" id="ARBA00004651"/>
    </source>
</evidence>
<reference evidence="7 8" key="1">
    <citation type="submission" date="2017-05" db="EMBL/GenBank/DDBJ databases">
        <authorList>
            <person name="Song R."/>
            <person name="Chenine A.L."/>
            <person name="Ruprecht R.M."/>
        </authorList>
    </citation>
    <scope>NUCLEOTIDE SEQUENCE [LARGE SCALE GENOMIC DNA]</scope>
    <source>
        <strain evidence="7 8">DSM 26136</strain>
    </source>
</reference>
<keyword evidence="5 6" id="KW-0472">Membrane</keyword>
<organism evidence="7 8">
    <name type="scientific">Comamonas serinivorans</name>
    <dbReference type="NCBI Taxonomy" id="1082851"/>
    <lineage>
        <taxon>Bacteria</taxon>
        <taxon>Pseudomonadati</taxon>
        <taxon>Pseudomonadota</taxon>
        <taxon>Betaproteobacteria</taxon>
        <taxon>Burkholderiales</taxon>
        <taxon>Comamonadaceae</taxon>
        <taxon>Comamonas</taxon>
    </lineage>
</organism>
<dbReference type="PANTHER" id="PTHR33931:SF2">
    <property type="entry name" value="HOLIN-LIKE PROTEIN CIDA"/>
    <property type="match status" value="1"/>
</dbReference>
<evidence type="ECO:0000256" key="6">
    <source>
        <dbReference type="SAM" id="Phobius"/>
    </source>
</evidence>
<sequence length="169" mass="18610">MSQPLQNADLSHTHAARAAKAARALTGVVAQVAVLSAIWVAMEQLRLLLGWRMPAGLLGLALLALGLFAGWVKADWLRRGTNWLLADMLLFFVPAMLVVTDYPDLVRAQGWRILAVIVLSTACVLAVTAVAVDRVYRLELAWARRRSTRRARLKVHGYQAASIDQQTQS</sequence>
<proteinExistence type="predicted"/>
<evidence type="ECO:0000313" key="8">
    <source>
        <dbReference type="Proteomes" id="UP000196138"/>
    </source>
</evidence>
<dbReference type="AlphaFoldDB" id="A0A1Y0EKB8"/>
<dbReference type="KEGG" id="cser:CCO03_04810"/>
<dbReference type="PANTHER" id="PTHR33931">
    <property type="entry name" value="HOLIN-LIKE PROTEIN CIDA-RELATED"/>
    <property type="match status" value="1"/>
</dbReference>
<dbReference type="RefSeq" id="WP_087277942.1">
    <property type="nucleotide sequence ID" value="NZ_CP021455.1"/>
</dbReference>
<dbReference type="Proteomes" id="UP000196138">
    <property type="component" value="Chromosome"/>
</dbReference>
<evidence type="ECO:0008006" key="9">
    <source>
        <dbReference type="Google" id="ProtNLM"/>
    </source>
</evidence>
<feature type="transmembrane region" description="Helical" evidence="6">
    <location>
        <begin position="83"/>
        <end position="99"/>
    </location>
</feature>
<accession>A0A1Y0EKB8</accession>
<comment type="subcellular location">
    <subcellularLocation>
        <location evidence="1">Cell membrane</location>
        <topology evidence="1">Multi-pass membrane protein</topology>
    </subcellularLocation>
</comment>
<evidence type="ECO:0000256" key="3">
    <source>
        <dbReference type="ARBA" id="ARBA00022692"/>
    </source>
</evidence>